<dbReference type="SUPFAM" id="SSF53590">
    <property type="entry name" value="Nucleoside hydrolase"/>
    <property type="match status" value="1"/>
</dbReference>
<dbReference type="EMBL" id="JABCIY010000229">
    <property type="protein sequence ID" value="KAF7187381.1"/>
    <property type="molecule type" value="Genomic_DNA"/>
</dbReference>
<dbReference type="OrthoDB" id="432381at2759"/>
<feature type="domain" description="Inosine/uridine-preferring nucleoside hydrolase" evidence="4">
    <location>
        <begin position="14"/>
        <end position="355"/>
    </location>
</feature>
<keyword evidence="6" id="KW-1185">Reference proteome</keyword>
<dbReference type="GO" id="GO:0006152">
    <property type="term" value="P:purine nucleoside catabolic process"/>
    <property type="evidence" value="ECO:0007669"/>
    <property type="project" value="TreeGrafter"/>
</dbReference>
<gene>
    <name evidence="5" type="ORF">HII31_11270</name>
</gene>
<dbReference type="GO" id="GO:0008477">
    <property type="term" value="F:purine nucleosidase activity"/>
    <property type="evidence" value="ECO:0007669"/>
    <property type="project" value="TreeGrafter"/>
</dbReference>
<evidence type="ECO:0000256" key="1">
    <source>
        <dbReference type="ARBA" id="ARBA00009176"/>
    </source>
</evidence>
<reference evidence="5" key="1">
    <citation type="submission" date="2020-04" db="EMBL/GenBank/DDBJ databases">
        <title>Draft genome resource of the tomato pathogen Pseudocercospora fuligena.</title>
        <authorList>
            <person name="Zaccaron A."/>
        </authorList>
    </citation>
    <scope>NUCLEOTIDE SEQUENCE</scope>
    <source>
        <strain evidence="5">PF001</strain>
    </source>
</reference>
<keyword evidence="3" id="KW-0326">Glycosidase</keyword>
<name>A0A8H6R7I9_9PEZI</name>
<dbReference type="Pfam" id="PF01156">
    <property type="entry name" value="IU_nuc_hydro"/>
    <property type="match status" value="1"/>
</dbReference>
<evidence type="ECO:0000256" key="2">
    <source>
        <dbReference type="ARBA" id="ARBA00022801"/>
    </source>
</evidence>
<sequence length="373" mass="39485">MTLGTPKGDKSISLWLDCDTGHDDAFAILLAARHPSIKLLGISTTYGNAPLSKTTYNTRAILKAIGREDVPVYVGAGKPFCRVAAAAPDIHGESGLDGTTCLPVPSVEPRSDVTAIEAMYKALKSQPAHSVYLVATGALTNTALLFAIYPDLAEHIAGLSIMGGAIGGGFSAAPMGAVKGEGERFGNWTKTAEFNIYIDPEAAKAVFSNHVVAVKTTLIPLDLTHQFLATERVQHAILHGGFDAPAKPLDSVTTVRKLFFEILTFFAKAYADVFGLTEGPPTHDPLAVAAIFAPDLFHDNGGERYQVDVVTDGDHGSSEHVRNSASQCGRTVATLLKAGGKGVRIPRSLEWDALWRMLEECLARAGAAVHGSP</sequence>
<evidence type="ECO:0000313" key="5">
    <source>
        <dbReference type="EMBL" id="KAF7187381.1"/>
    </source>
</evidence>
<dbReference type="InterPro" id="IPR001910">
    <property type="entry name" value="Inosine/uridine_hydrolase_dom"/>
</dbReference>
<organism evidence="5 6">
    <name type="scientific">Pseudocercospora fuligena</name>
    <dbReference type="NCBI Taxonomy" id="685502"/>
    <lineage>
        <taxon>Eukaryota</taxon>
        <taxon>Fungi</taxon>
        <taxon>Dikarya</taxon>
        <taxon>Ascomycota</taxon>
        <taxon>Pezizomycotina</taxon>
        <taxon>Dothideomycetes</taxon>
        <taxon>Dothideomycetidae</taxon>
        <taxon>Mycosphaerellales</taxon>
        <taxon>Mycosphaerellaceae</taxon>
        <taxon>Pseudocercospora</taxon>
    </lineage>
</organism>
<dbReference type="PANTHER" id="PTHR12304">
    <property type="entry name" value="INOSINE-URIDINE PREFERRING NUCLEOSIDE HYDROLASE"/>
    <property type="match status" value="1"/>
</dbReference>
<evidence type="ECO:0000259" key="4">
    <source>
        <dbReference type="Pfam" id="PF01156"/>
    </source>
</evidence>
<accession>A0A8H6R7I9</accession>
<dbReference type="CDD" id="cd02651">
    <property type="entry name" value="nuc_hydro_IU_UC_XIUA"/>
    <property type="match status" value="1"/>
</dbReference>
<dbReference type="InterPro" id="IPR023186">
    <property type="entry name" value="IUNH"/>
</dbReference>
<proteinExistence type="inferred from homology"/>
<comment type="similarity">
    <text evidence="1">Belongs to the IUNH family.</text>
</comment>
<protein>
    <submittedName>
        <fullName evidence="5">Uridine nucleosidase</fullName>
    </submittedName>
</protein>
<dbReference type="AlphaFoldDB" id="A0A8H6R7I9"/>
<dbReference type="Proteomes" id="UP000660729">
    <property type="component" value="Unassembled WGS sequence"/>
</dbReference>
<evidence type="ECO:0000256" key="3">
    <source>
        <dbReference type="ARBA" id="ARBA00023295"/>
    </source>
</evidence>
<comment type="caution">
    <text evidence="5">The sequence shown here is derived from an EMBL/GenBank/DDBJ whole genome shotgun (WGS) entry which is preliminary data.</text>
</comment>
<dbReference type="Gene3D" id="3.90.245.10">
    <property type="entry name" value="Ribonucleoside hydrolase-like"/>
    <property type="match status" value="1"/>
</dbReference>
<keyword evidence="2" id="KW-0378">Hydrolase</keyword>
<dbReference type="PANTHER" id="PTHR12304:SF4">
    <property type="entry name" value="URIDINE NUCLEOSIDASE"/>
    <property type="match status" value="1"/>
</dbReference>
<evidence type="ECO:0000313" key="6">
    <source>
        <dbReference type="Proteomes" id="UP000660729"/>
    </source>
</evidence>
<dbReference type="GO" id="GO:0005829">
    <property type="term" value="C:cytosol"/>
    <property type="evidence" value="ECO:0007669"/>
    <property type="project" value="TreeGrafter"/>
</dbReference>
<dbReference type="InterPro" id="IPR036452">
    <property type="entry name" value="Ribo_hydro-like"/>
</dbReference>